<dbReference type="AlphaFoldDB" id="A0A4Z0W0Z7"/>
<comment type="subcellular location">
    <subcellularLocation>
        <location evidence="1">Membrane</location>
        <topology evidence="1">Multi-pass membrane protein</topology>
    </subcellularLocation>
</comment>
<feature type="transmembrane region" description="Helical" evidence="16">
    <location>
        <begin position="206"/>
        <end position="223"/>
    </location>
</feature>
<name>A0A4Z0W0Z7_9BACT</name>
<organism evidence="17 18">
    <name type="scientific">Geotoga petraea</name>
    <dbReference type="NCBI Taxonomy" id="28234"/>
    <lineage>
        <taxon>Bacteria</taxon>
        <taxon>Thermotogati</taxon>
        <taxon>Thermotogota</taxon>
        <taxon>Thermotogae</taxon>
        <taxon>Petrotogales</taxon>
        <taxon>Petrotogaceae</taxon>
        <taxon>Geotoga</taxon>
    </lineage>
</organism>
<evidence type="ECO:0000256" key="11">
    <source>
        <dbReference type="ARBA" id="ARBA00038053"/>
    </source>
</evidence>
<dbReference type="EC" id="2.4.99.28" evidence="14"/>
<dbReference type="EMBL" id="SRME01000003">
    <property type="protein sequence ID" value="TGG87830.1"/>
    <property type="molecule type" value="Genomic_DNA"/>
</dbReference>
<dbReference type="GO" id="GO:0009252">
    <property type="term" value="P:peptidoglycan biosynthetic process"/>
    <property type="evidence" value="ECO:0007669"/>
    <property type="project" value="UniProtKB-KW"/>
</dbReference>
<evidence type="ECO:0000256" key="16">
    <source>
        <dbReference type="SAM" id="Phobius"/>
    </source>
</evidence>
<evidence type="ECO:0000256" key="4">
    <source>
        <dbReference type="ARBA" id="ARBA00022692"/>
    </source>
</evidence>
<evidence type="ECO:0000256" key="2">
    <source>
        <dbReference type="ARBA" id="ARBA00022676"/>
    </source>
</evidence>
<dbReference type="InterPro" id="IPR001182">
    <property type="entry name" value="FtsW/RodA"/>
</dbReference>
<feature type="transmembrane region" description="Helical" evidence="16">
    <location>
        <begin position="286"/>
        <end position="302"/>
    </location>
</feature>
<evidence type="ECO:0000256" key="12">
    <source>
        <dbReference type="ARBA" id="ARBA00041185"/>
    </source>
</evidence>
<dbReference type="OrthoDB" id="9812661at2"/>
<dbReference type="Pfam" id="PF01098">
    <property type="entry name" value="FTSW_RODA_SPOVE"/>
    <property type="match status" value="1"/>
</dbReference>
<keyword evidence="4 16" id="KW-0812">Transmembrane</keyword>
<evidence type="ECO:0000256" key="10">
    <source>
        <dbReference type="ARBA" id="ARBA00033270"/>
    </source>
</evidence>
<dbReference type="GO" id="GO:0005886">
    <property type="term" value="C:plasma membrane"/>
    <property type="evidence" value="ECO:0007669"/>
    <property type="project" value="TreeGrafter"/>
</dbReference>
<gene>
    <name evidence="17" type="ORF">E4650_05670</name>
</gene>
<reference evidence="17 18" key="1">
    <citation type="submission" date="2019-04" db="EMBL/GenBank/DDBJ databases">
        <title>Draft genome sequence data and analysis of a Fermenting Bacterium, Geotoga petraea strain HO-Geo1, isolated from heavy-oil petroleum reservoir in Russia.</title>
        <authorList>
            <person name="Grouzdev D.S."/>
            <person name="Semenova E.M."/>
            <person name="Sokolova D.S."/>
            <person name="Tourova T.P."/>
            <person name="Poltaraus A.B."/>
            <person name="Nazina T.N."/>
        </authorList>
    </citation>
    <scope>NUCLEOTIDE SEQUENCE [LARGE SCALE GENOMIC DNA]</scope>
    <source>
        <strain evidence="17 18">HO-Geo1</strain>
    </source>
</reference>
<dbReference type="PANTHER" id="PTHR30474">
    <property type="entry name" value="CELL CYCLE PROTEIN"/>
    <property type="match status" value="1"/>
</dbReference>
<keyword evidence="8 16" id="KW-0472">Membrane</keyword>
<keyword evidence="7 16" id="KW-1133">Transmembrane helix</keyword>
<dbReference type="GO" id="GO:0032153">
    <property type="term" value="C:cell division site"/>
    <property type="evidence" value="ECO:0007669"/>
    <property type="project" value="TreeGrafter"/>
</dbReference>
<comment type="similarity">
    <text evidence="11">Belongs to the SEDS family. FtsW subfamily.</text>
</comment>
<keyword evidence="3" id="KW-0808">Transferase</keyword>
<keyword evidence="6" id="KW-0573">Peptidoglycan synthesis</keyword>
<feature type="transmembrane region" description="Helical" evidence="16">
    <location>
        <begin position="323"/>
        <end position="345"/>
    </location>
</feature>
<evidence type="ECO:0000256" key="7">
    <source>
        <dbReference type="ARBA" id="ARBA00022989"/>
    </source>
</evidence>
<evidence type="ECO:0000313" key="18">
    <source>
        <dbReference type="Proteomes" id="UP000297288"/>
    </source>
</evidence>
<keyword evidence="2" id="KW-0328">Glycosyltransferase</keyword>
<feature type="transmembrane region" description="Helical" evidence="16">
    <location>
        <begin position="69"/>
        <end position="89"/>
    </location>
</feature>
<dbReference type="GO" id="GO:0051301">
    <property type="term" value="P:cell division"/>
    <property type="evidence" value="ECO:0007669"/>
    <property type="project" value="InterPro"/>
</dbReference>
<comment type="caution">
    <text evidence="17">The sequence shown here is derived from an EMBL/GenBank/DDBJ whole genome shotgun (WGS) entry which is preliminary data.</text>
</comment>
<dbReference type="GO" id="GO:0015648">
    <property type="term" value="F:lipid-linked peptidoglycan transporter activity"/>
    <property type="evidence" value="ECO:0007669"/>
    <property type="project" value="TreeGrafter"/>
</dbReference>
<comment type="catalytic activity">
    <reaction evidence="15">
        <text>[GlcNAc-(1-&gt;4)-Mur2Ac(oyl-L-Ala-gamma-D-Glu-L-Lys-D-Ala-D-Ala)](n)-di-trans,octa-cis-undecaprenyl diphosphate + beta-D-GlcNAc-(1-&gt;4)-Mur2Ac(oyl-L-Ala-gamma-D-Glu-L-Lys-D-Ala-D-Ala)-di-trans,octa-cis-undecaprenyl diphosphate = [GlcNAc-(1-&gt;4)-Mur2Ac(oyl-L-Ala-gamma-D-Glu-L-Lys-D-Ala-D-Ala)](n+1)-di-trans,octa-cis-undecaprenyl diphosphate + di-trans,octa-cis-undecaprenyl diphosphate + H(+)</text>
        <dbReference type="Rhea" id="RHEA:23708"/>
        <dbReference type="Rhea" id="RHEA-COMP:9602"/>
        <dbReference type="Rhea" id="RHEA-COMP:9603"/>
        <dbReference type="ChEBI" id="CHEBI:15378"/>
        <dbReference type="ChEBI" id="CHEBI:58405"/>
        <dbReference type="ChEBI" id="CHEBI:60033"/>
        <dbReference type="ChEBI" id="CHEBI:78435"/>
        <dbReference type="EC" id="2.4.99.28"/>
    </reaction>
</comment>
<evidence type="ECO:0000256" key="15">
    <source>
        <dbReference type="ARBA" id="ARBA00049902"/>
    </source>
</evidence>
<dbReference type="GO" id="GO:0008955">
    <property type="term" value="F:peptidoglycan glycosyltransferase activity"/>
    <property type="evidence" value="ECO:0007669"/>
    <property type="project" value="UniProtKB-EC"/>
</dbReference>
<evidence type="ECO:0000256" key="3">
    <source>
        <dbReference type="ARBA" id="ARBA00022679"/>
    </source>
</evidence>
<feature type="transmembrane region" description="Helical" evidence="16">
    <location>
        <begin position="32"/>
        <end position="57"/>
    </location>
</feature>
<dbReference type="PANTHER" id="PTHR30474:SF2">
    <property type="entry name" value="PEPTIDOGLYCAN GLYCOSYLTRANSFERASE FTSW-RELATED"/>
    <property type="match status" value="1"/>
</dbReference>
<dbReference type="Proteomes" id="UP000297288">
    <property type="component" value="Unassembled WGS sequence"/>
</dbReference>
<feature type="transmembrane region" description="Helical" evidence="16">
    <location>
        <begin position="134"/>
        <end position="152"/>
    </location>
</feature>
<accession>A0A4Z0W0Z7</accession>
<keyword evidence="5" id="KW-0133">Cell shape</keyword>
<evidence type="ECO:0000256" key="6">
    <source>
        <dbReference type="ARBA" id="ARBA00022984"/>
    </source>
</evidence>
<sequence length="393" mass="44874">MNIEDMNSKSPYWKTFNNIEGIFMYKSFRQRFIFYLVILGSTLIMGVFFVYSSLYAMKSLEGLDPELKLFNYIIALSVGISAGIFMFYFGERIIKGNYFLPFIFIIHIGLLYLPHMYSSVANVNRWIDLGFIQFQPSELSKILLPAIITYIFYKEKNNILKYLYSSLSIAITIYFIFIQPDLSTSIIVLSIGIFTIFLNLKNKREFIVFSLIIFILFFAVFVNKDLFLQDYQMERVLGQDSFQTEQSRKAIENGGIIGTAPFGGMLKYNVPASYADFIMSIIGEEWGKVGIILVLTLFFILSREMTRLSYFTRDQVTFSYSTAIAFFIFLQMAINALVGLGVPGIPVTGVTLPLMSYGNSSLMMTLASIGLAIGLIYYNGIRRINDEGEDIEN</sequence>
<evidence type="ECO:0000256" key="14">
    <source>
        <dbReference type="ARBA" id="ARBA00044770"/>
    </source>
</evidence>
<evidence type="ECO:0000256" key="1">
    <source>
        <dbReference type="ARBA" id="ARBA00004141"/>
    </source>
</evidence>
<evidence type="ECO:0000313" key="17">
    <source>
        <dbReference type="EMBL" id="TGG87830.1"/>
    </source>
</evidence>
<proteinExistence type="inferred from homology"/>
<evidence type="ECO:0000256" key="8">
    <source>
        <dbReference type="ARBA" id="ARBA00023136"/>
    </source>
</evidence>
<feature type="transmembrane region" description="Helical" evidence="16">
    <location>
        <begin position="96"/>
        <end position="114"/>
    </location>
</feature>
<evidence type="ECO:0000256" key="13">
    <source>
        <dbReference type="ARBA" id="ARBA00041418"/>
    </source>
</evidence>
<protein>
    <recommendedName>
        <fullName evidence="12">Probable peptidoglycan glycosyltransferase FtsW</fullName>
        <ecNumber evidence="14">2.4.99.28</ecNumber>
    </recommendedName>
    <alternativeName>
        <fullName evidence="13">Cell division protein FtsW</fullName>
    </alternativeName>
    <alternativeName>
        <fullName evidence="10">Cell wall polymerase</fullName>
    </alternativeName>
    <alternativeName>
        <fullName evidence="9">Peptidoglycan polymerase</fullName>
    </alternativeName>
</protein>
<feature type="transmembrane region" description="Helical" evidence="16">
    <location>
        <begin position="357"/>
        <end position="378"/>
    </location>
</feature>
<evidence type="ECO:0000256" key="9">
    <source>
        <dbReference type="ARBA" id="ARBA00032370"/>
    </source>
</evidence>
<feature type="transmembrane region" description="Helical" evidence="16">
    <location>
        <begin position="159"/>
        <end position="176"/>
    </location>
</feature>
<dbReference type="GO" id="GO:0008360">
    <property type="term" value="P:regulation of cell shape"/>
    <property type="evidence" value="ECO:0007669"/>
    <property type="project" value="UniProtKB-KW"/>
</dbReference>
<feature type="transmembrane region" description="Helical" evidence="16">
    <location>
        <begin position="182"/>
        <end position="199"/>
    </location>
</feature>
<evidence type="ECO:0000256" key="5">
    <source>
        <dbReference type="ARBA" id="ARBA00022960"/>
    </source>
</evidence>